<proteinExistence type="predicted"/>
<evidence type="ECO:0000313" key="1">
    <source>
        <dbReference type="EMBL" id="TLQ40940.1"/>
    </source>
</evidence>
<dbReference type="RefSeq" id="WP_138404717.1">
    <property type="nucleotide sequence ID" value="NZ_VBSP01000022.1"/>
</dbReference>
<protein>
    <recommendedName>
        <fullName evidence="3">V-type proton ATPase subunit E</fullName>
    </recommendedName>
</protein>
<dbReference type="OrthoDB" id="2139645at2"/>
<dbReference type="EMBL" id="VBSP01000022">
    <property type="protein sequence ID" value="TLQ40940.1"/>
    <property type="molecule type" value="Genomic_DNA"/>
</dbReference>
<dbReference type="Proteomes" id="UP000306420">
    <property type="component" value="Unassembled WGS sequence"/>
</dbReference>
<dbReference type="SUPFAM" id="SSF160527">
    <property type="entry name" value="V-type ATPase subunit E-like"/>
    <property type="match status" value="1"/>
</dbReference>
<evidence type="ECO:0000313" key="2">
    <source>
        <dbReference type="Proteomes" id="UP000306420"/>
    </source>
</evidence>
<comment type="caution">
    <text evidence="1">The sequence shown here is derived from an EMBL/GenBank/DDBJ whole genome shotgun (WGS) entry which is preliminary data.</text>
</comment>
<organism evidence="1 2">
    <name type="scientific">Ruoffia tabacinasalis</name>
    <dbReference type="NCBI Taxonomy" id="87458"/>
    <lineage>
        <taxon>Bacteria</taxon>
        <taxon>Bacillati</taxon>
        <taxon>Bacillota</taxon>
        <taxon>Bacilli</taxon>
        <taxon>Lactobacillales</taxon>
        <taxon>Aerococcaceae</taxon>
        <taxon>Ruoffia</taxon>
    </lineage>
</organism>
<sequence>MADINGLTKSVIEREQAKVDQAVHAYEQEQAAETETKKENLKQTFVKRKFNLEQESKHQLDISLNSESLKKRDQILETKQAIISDYIAQVKHSFEQLDAETTTKFIKSVLNDYSNPEQYEIVLGEKTRDLLNNSLQVNATVSNETVADKAGFVLRQGSIEYNYLFDNLVEEKASSLQTLIVDKIFKKS</sequence>
<gene>
    <name evidence="1" type="ORF">FEZ33_07145</name>
</gene>
<reference evidence="1 2" key="1">
    <citation type="submission" date="2019-05" db="EMBL/GenBank/DDBJ databases">
        <title>The metagenome of a microbial culture collection derived from dairy environment covers the genomic content of the human microbiome.</title>
        <authorList>
            <person name="Roder T."/>
            <person name="Wuthrich D."/>
            <person name="Sattari Z."/>
            <person name="Von Ah U."/>
            <person name="Bar C."/>
            <person name="Ronchi F."/>
            <person name="Macpherson A.J."/>
            <person name="Ganal-Vonarburg S.C."/>
            <person name="Bruggmann R."/>
            <person name="Vergeres G."/>
        </authorList>
    </citation>
    <scope>NUCLEOTIDE SEQUENCE [LARGE SCALE GENOMIC DNA]</scope>
    <source>
        <strain evidence="1 2">FAM 24227</strain>
    </source>
</reference>
<evidence type="ECO:0008006" key="3">
    <source>
        <dbReference type="Google" id="ProtNLM"/>
    </source>
</evidence>
<accession>A0A5R9DZR0</accession>
<dbReference type="AlphaFoldDB" id="A0A5R9DZR0"/>
<name>A0A5R9DZR0_9LACT</name>